<keyword evidence="6" id="KW-0975">Bacterial flagellum</keyword>
<dbReference type="PANTHER" id="PTHR30033:SF1">
    <property type="entry name" value="FLAGELLAR HOOK-ASSOCIATED PROTEIN 1"/>
    <property type="match status" value="1"/>
</dbReference>
<dbReference type="InterPro" id="IPR001444">
    <property type="entry name" value="Flag_bb_rod_N"/>
</dbReference>
<evidence type="ECO:0000256" key="3">
    <source>
        <dbReference type="ARBA" id="ARBA00009677"/>
    </source>
</evidence>
<accession>A0A6P1ZDJ7</accession>
<evidence type="ECO:0000259" key="8">
    <source>
        <dbReference type="Pfam" id="PF06429"/>
    </source>
</evidence>
<feature type="domain" description="Flagellar basal-body/hook protein C-terminal" evidence="8">
    <location>
        <begin position="654"/>
        <end position="694"/>
    </location>
</feature>
<dbReference type="Pfam" id="PF22638">
    <property type="entry name" value="FlgK_D1"/>
    <property type="match status" value="2"/>
</dbReference>
<evidence type="ECO:0000313" key="11">
    <source>
        <dbReference type="Proteomes" id="UP000434052"/>
    </source>
</evidence>
<dbReference type="AlphaFoldDB" id="A0A6P1ZDJ7"/>
<dbReference type="GO" id="GO:0005576">
    <property type="term" value="C:extracellular region"/>
    <property type="evidence" value="ECO:0007669"/>
    <property type="project" value="UniProtKB-SubCell"/>
</dbReference>
<evidence type="ECO:0000313" key="10">
    <source>
        <dbReference type="EMBL" id="TVM31853.1"/>
    </source>
</evidence>
<name>A0A6P1ZDJ7_9BACT</name>
<keyword evidence="10" id="KW-0282">Flagellum</keyword>
<dbReference type="Proteomes" id="UP000434052">
    <property type="component" value="Unassembled WGS sequence"/>
</dbReference>
<protein>
    <recommendedName>
        <fullName evidence="4">Flagellar hook-associated protein 1</fullName>
    </recommendedName>
</protein>
<proteinExistence type="inferred from homology"/>
<evidence type="ECO:0000259" key="9">
    <source>
        <dbReference type="Pfam" id="PF22638"/>
    </source>
</evidence>
<organism evidence="10 11">
    <name type="scientific">Oceanidesulfovibrio marinus</name>
    <dbReference type="NCBI Taxonomy" id="370038"/>
    <lineage>
        <taxon>Bacteria</taxon>
        <taxon>Pseudomonadati</taxon>
        <taxon>Thermodesulfobacteriota</taxon>
        <taxon>Desulfovibrionia</taxon>
        <taxon>Desulfovibrionales</taxon>
        <taxon>Desulfovibrionaceae</taxon>
        <taxon>Oceanidesulfovibrio</taxon>
    </lineage>
</organism>
<dbReference type="Pfam" id="PF06429">
    <property type="entry name" value="Flg_bbr_C"/>
    <property type="match status" value="1"/>
</dbReference>
<sequence>MINSLLSLGERALMNAQVGISVTGENIANIDTAGYARRTVGYATSYSVSIGGGLSVGTGAEVEEVRRNYNTLLESNYLSANSETSAWAAMAEALYNVEKLFGQTNDYGVATALDTFMDSLAALEGSSDDNSEAVRQELLSYAETLVDSLSMLDSSLDDALNTLEKDAAESVDQANSLMKEIAALNASITSHPDSLELQDQRATAIRELSSLVDVQVLSDGSSVTVLTAGGQTLVEGDYAYELSWENPQVETDLSASSSFDGALYFNGASSDELLVEVTSNGPADGSASAATFRVSLDGGDTWLTDEDGAVMEFTAGGYEDKVEVAGVEIWFGQSGDSSAPATTNLAAGDTFDVMPKSGLYWHATTGGKVNITPLQGEGTNNRLSGGELAGIVMARDEGLLAYQEELDALARELIWEVNYQHSQGAGLEHYTGASGSYEVDDETIPLAESSLPYADHLQAGGLAFAFYDKDTGEALGVEALDFSSITPGTANFDPEVHSLQDVADAINASYPGQLQADIQDGQLQLTAASGVEFEFAGDSSGLLAAVGLNTFFTGSNASDMAVDPRVAADTDRINAATVDGAGEVASGDSSNAVALAALAGKEVRLDSVHSGTSQSLSSHLHALTGKVGADTDAAARNYTQSNALAAELDARQQEVAGVNMDEELTNLMRYQQAYQAASTLIQTTNELFDTLMSLKS</sequence>
<feature type="domain" description="Flagellar hook-associated protein FlgK helical" evidence="9">
    <location>
        <begin position="376"/>
        <end position="433"/>
    </location>
</feature>
<dbReference type="PRINTS" id="PR01005">
    <property type="entry name" value="FLGHOOKAP1"/>
</dbReference>
<dbReference type="NCBIfam" id="TIGR02492">
    <property type="entry name" value="flgK_ends"/>
    <property type="match status" value="1"/>
</dbReference>
<keyword evidence="10" id="KW-0966">Cell projection</keyword>
<evidence type="ECO:0000256" key="6">
    <source>
        <dbReference type="ARBA" id="ARBA00023143"/>
    </source>
</evidence>
<dbReference type="InterPro" id="IPR002371">
    <property type="entry name" value="FlgK"/>
</dbReference>
<comment type="similarity">
    <text evidence="3">Belongs to the flagella basal body rod proteins family.</text>
</comment>
<dbReference type="Pfam" id="PF00460">
    <property type="entry name" value="Flg_bb_rod"/>
    <property type="match status" value="1"/>
</dbReference>
<dbReference type="InterPro" id="IPR010930">
    <property type="entry name" value="Flg_bb/hook_C_dom"/>
</dbReference>
<dbReference type="RefSeq" id="WP_144306540.1">
    <property type="nucleotide sequence ID" value="NZ_QMIF01000013.1"/>
</dbReference>
<keyword evidence="10" id="KW-0969">Cilium</keyword>
<dbReference type="EMBL" id="QMIF01000013">
    <property type="protein sequence ID" value="TVM31853.1"/>
    <property type="molecule type" value="Genomic_DNA"/>
</dbReference>
<dbReference type="InterPro" id="IPR019776">
    <property type="entry name" value="Flagellar_basal_body_rod_CS"/>
</dbReference>
<feature type="domain" description="Flagellar basal body rod protein N-terminal" evidence="7">
    <location>
        <begin position="9"/>
        <end position="35"/>
    </location>
</feature>
<comment type="caution">
    <text evidence="10">The sequence shown here is derived from an EMBL/GenBank/DDBJ whole genome shotgun (WGS) entry which is preliminary data.</text>
</comment>
<dbReference type="PROSITE" id="PS00588">
    <property type="entry name" value="FLAGELLA_BB_ROD"/>
    <property type="match status" value="1"/>
</dbReference>
<gene>
    <name evidence="10" type="primary">flgK</name>
    <name evidence="10" type="ORF">DQK91_16720</name>
</gene>
<comment type="subcellular location">
    <subcellularLocation>
        <location evidence="1">Bacterial flagellum</location>
    </subcellularLocation>
    <subcellularLocation>
        <location evidence="2">Secreted</location>
    </subcellularLocation>
</comment>
<evidence type="ECO:0000256" key="4">
    <source>
        <dbReference type="ARBA" id="ARBA00016244"/>
    </source>
</evidence>
<keyword evidence="5" id="KW-0964">Secreted</keyword>
<dbReference type="GO" id="GO:0005198">
    <property type="term" value="F:structural molecule activity"/>
    <property type="evidence" value="ECO:0007669"/>
    <property type="project" value="InterPro"/>
</dbReference>
<dbReference type="GO" id="GO:0009424">
    <property type="term" value="C:bacterial-type flagellum hook"/>
    <property type="evidence" value="ECO:0007669"/>
    <property type="project" value="InterPro"/>
</dbReference>
<dbReference type="InterPro" id="IPR053927">
    <property type="entry name" value="FlgK_helical"/>
</dbReference>
<dbReference type="GO" id="GO:0044780">
    <property type="term" value="P:bacterial-type flagellum assembly"/>
    <property type="evidence" value="ECO:0007669"/>
    <property type="project" value="InterPro"/>
</dbReference>
<evidence type="ECO:0000256" key="2">
    <source>
        <dbReference type="ARBA" id="ARBA00004613"/>
    </source>
</evidence>
<reference evidence="10 11" key="1">
    <citation type="submission" date="2018-06" db="EMBL/GenBank/DDBJ databases">
        <title>Complete genome of Desulfovibrio marinus P48SEP.</title>
        <authorList>
            <person name="Crispim J.S."/>
            <person name="Vidigal P.M.P."/>
            <person name="Silva L.C.F."/>
            <person name="Araujo L.C."/>
            <person name="Laguardia C.N."/>
            <person name="Dias R.S."/>
            <person name="Sousa M.P."/>
            <person name="Paula S.O."/>
            <person name="Silva C."/>
        </authorList>
    </citation>
    <scope>NUCLEOTIDE SEQUENCE [LARGE SCALE GENOMIC DNA]</scope>
    <source>
        <strain evidence="10 11">P48SEP</strain>
    </source>
</reference>
<dbReference type="PANTHER" id="PTHR30033">
    <property type="entry name" value="FLAGELLAR HOOK-ASSOCIATED PROTEIN 1"/>
    <property type="match status" value="1"/>
</dbReference>
<evidence type="ECO:0000256" key="1">
    <source>
        <dbReference type="ARBA" id="ARBA00004365"/>
    </source>
</evidence>
<dbReference type="OrthoDB" id="9802553at2"/>
<dbReference type="SUPFAM" id="SSF64518">
    <property type="entry name" value="Phase 1 flagellin"/>
    <property type="match status" value="2"/>
</dbReference>
<evidence type="ECO:0000256" key="5">
    <source>
        <dbReference type="ARBA" id="ARBA00022525"/>
    </source>
</evidence>
<evidence type="ECO:0000259" key="7">
    <source>
        <dbReference type="Pfam" id="PF00460"/>
    </source>
</evidence>
<feature type="domain" description="Flagellar hook-associated protein FlgK helical" evidence="9">
    <location>
        <begin position="96"/>
        <end position="248"/>
    </location>
</feature>